<gene>
    <name evidence="2" type="ORF">GCM10007390_04400</name>
</gene>
<evidence type="ECO:0000313" key="3">
    <source>
        <dbReference type="Proteomes" id="UP000598271"/>
    </source>
</evidence>
<dbReference type="AlphaFoldDB" id="A0A8J3G8D6"/>
<dbReference type="RefSeq" id="WP_189562716.1">
    <property type="nucleotide sequence ID" value="NZ_BMXF01000001.1"/>
</dbReference>
<evidence type="ECO:0008006" key="4">
    <source>
        <dbReference type="Google" id="ProtNLM"/>
    </source>
</evidence>
<comment type="caution">
    <text evidence="2">The sequence shown here is derived from an EMBL/GenBank/DDBJ whole genome shotgun (WGS) entry which is preliminary data.</text>
</comment>
<evidence type="ECO:0000313" key="2">
    <source>
        <dbReference type="EMBL" id="GHB54489.1"/>
    </source>
</evidence>
<name>A0A8J3G8D6_9BACT</name>
<evidence type="ECO:0000256" key="1">
    <source>
        <dbReference type="SAM" id="SignalP"/>
    </source>
</evidence>
<sequence>MKGKNILLSLAALVLVGPFSSFAQNVPLAGVQRQLASYTGEYFQEKIYVHVDRPLYVVGETMWFKIYCVAGDTHRALDVSKIAYLELIDKESNPVAQMKISLTDGQGDGNLIVPAGLANGTYAVRCYTNWMKNFNPDHYFETPVRILNPFIVADDMPAADAARVPAYELQFFPEGGNLVSQVENRVAFRAAGRDGKGVDFKGALVNAKNDTLLRFEPQRFGLGSFRFTPAASEKYRAILQDSQGHSFTSPLPGVQNQGYTMQVSDSADQFVKVLVRSQPESMAAGLSLLAHGRTAKPLALRPVMQNGTAVFLVEKAQLSEGITQLTVFDQNPRPVAERLYFKRLTKGLTIEAKTAQNEYGPREKVHLDLMANATVEEAATLSVSVYLLDSLDSPDPIDIDAYFGLTSDLQGTVESPATYLQETGTAADAALDHVMLTHGWRRFRWDEVLSDKKPDFKYLPEYGGHFIKGKITSTETGQPQKNVAAFLATPDLRPTLFIAESDSLGNLRFEVNKLQDTQEIIVQTNTRLDSTYRIEISSPYSGQASSRRWPQFAFSSEQETPLLTRSVNMQTLNAFMARPTLRPVFANTDSLAFFGKPDERYMLDAFTRFPTMEEVMREYVPGVFVRRRQKKFQFNVLDNITPQGVFKDEPLILLDGVPVFDTDKIMAFDPLKVKKLEVIDALYYLGPRSFPGIVSYTTYKGDLAGFELDPRSLVQSYDFAQSRREFYAPRYDIASDRASRLPDFRNLLHWSPTLTTNAQGKQGLDFYTSDQTGTYRVVVQGLTPGGTAGSGEYVFEVKPGVGQ</sequence>
<proteinExistence type="predicted"/>
<protein>
    <recommendedName>
        <fullName evidence="4">MG2 domain-containing protein</fullName>
    </recommendedName>
</protein>
<feature type="chain" id="PRO_5035237593" description="MG2 domain-containing protein" evidence="1">
    <location>
        <begin position="24"/>
        <end position="803"/>
    </location>
</feature>
<reference evidence="2 3" key="1">
    <citation type="journal article" date="2014" name="Int. J. Syst. Evol. Microbiol.">
        <title>Complete genome sequence of Corynebacterium casei LMG S-19264T (=DSM 44701T), isolated from a smear-ripened cheese.</title>
        <authorList>
            <consortium name="US DOE Joint Genome Institute (JGI-PGF)"/>
            <person name="Walter F."/>
            <person name="Albersmeier A."/>
            <person name="Kalinowski J."/>
            <person name="Ruckert C."/>
        </authorList>
    </citation>
    <scope>NUCLEOTIDE SEQUENCE [LARGE SCALE GENOMIC DNA]</scope>
    <source>
        <strain evidence="2 3">KCTC 12866</strain>
    </source>
</reference>
<dbReference type="SUPFAM" id="SSF56935">
    <property type="entry name" value="Porins"/>
    <property type="match status" value="1"/>
</dbReference>
<dbReference type="EMBL" id="BMXF01000001">
    <property type="protein sequence ID" value="GHB54489.1"/>
    <property type="molecule type" value="Genomic_DNA"/>
</dbReference>
<feature type="signal peptide" evidence="1">
    <location>
        <begin position="1"/>
        <end position="23"/>
    </location>
</feature>
<keyword evidence="1" id="KW-0732">Signal</keyword>
<accession>A0A8J3G8D6</accession>
<dbReference type="Gene3D" id="2.60.40.1930">
    <property type="match status" value="1"/>
</dbReference>
<organism evidence="2 3">
    <name type="scientific">Persicitalea jodogahamensis</name>
    <dbReference type="NCBI Taxonomy" id="402147"/>
    <lineage>
        <taxon>Bacteria</taxon>
        <taxon>Pseudomonadati</taxon>
        <taxon>Bacteroidota</taxon>
        <taxon>Cytophagia</taxon>
        <taxon>Cytophagales</taxon>
        <taxon>Spirosomataceae</taxon>
        <taxon>Persicitalea</taxon>
    </lineage>
</organism>
<keyword evidence="3" id="KW-1185">Reference proteome</keyword>
<dbReference type="Proteomes" id="UP000598271">
    <property type="component" value="Unassembled WGS sequence"/>
</dbReference>